<reference evidence="2" key="1">
    <citation type="submission" date="2023-03" db="EMBL/GenBank/DDBJ databases">
        <title>Actinorhabdospora filicis NBRC 111898.</title>
        <authorList>
            <person name="Ichikawa N."/>
            <person name="Sato H."/>
            <person name="Tonouchi N."/>
        </authorList>
    </citation>
    <scope>NUCLEOTIDE SEQUENCE</scope>
    <source>
        <strain evidence="2">NBRC 111898</strain>
    </source>
</reference>
<name>A0A9W6STM8_9ACTN</name>
<feature type="transmembrane region" description="Helical" evidence="1">
    <location>
        <begin position="76"/>
        <end position="95"/>
    </location>
</feature>
<feature type="transmembrane region" description="Helical" evidence="1">
    <location>
        <begin position="107"/>
        <end position="132"/>
    </location>
</feature>
<keyword evidence="1" id="KW-0472">Membrane</keyword>
<evidence type="ECO:0000313" key="2">
    <source>
        <dbReference type="EMBL" id="GLZ81853.1"/>
    </source>
</evidence>
<keyword evidence="1" id="KW-1133">Transmembrane helix</keyword>
<keyword evidence="3" id="KW-1185">Reference proteome</keyword>
<evidence type="ECO:0000313" key="3">
    <source>
        <dbReference type="Proteomes" id="UP001165079"/>
    </source>
</evidence>
<protein>
    <submittedName>
        <fullName evidence="2">Uncharacterized protein</fullName>
    </submittedName>
</protein>
<keyword evidence="1" id="KW-0812">Transmembrane</keyword>
<organism evidence="2 3">
    <name type="scientific">Actinorhabdospora filicis</name>
    <dbReference type="NCBI Taxonomy" id="1785913"/>
    <lineage>
        <taxon>Bacteria</taxon>
        <taxon>Bacillati</taxon>
        <taxon>Actinomycetota</taxon>
        <taxon>Actinomycetes</taxon>
        <taxon>Micromonosporales</taxon>
        <taxon>Micromonosporaceae</taxon>
        <taxon>Actinorhabdospora</taxon>
    </lineage>
</organism>
<sequence>MTNPRTRWIPAAVFAIGMVLAKVVSGIVVNAKNLDPLGDEAFTIELIALAFVLALSIAAGVWWGRVGPLSRLIPETGLAVVVAGVVAVLCGAWAAGGSPFEDGLGFFLQRLLFFWAVGLVGVALGYVGLVLFGADHRSRQLKSAERYYSARAKRH</sequence>
<dbReference type="RefSeq" id="WP_285667422.1">
    <property type="nucleotide sequence ID" value="NZ_BSTX01000008.1"/>
</dbReference>
<accession>A0A9W6STM8</accession>
<dbReference type="AlphaFoldDB" id="A0A9W6STM8"/>
<feature type="transmembrane region" description="Helical" evidence="1">
    <location>
        <begin position="42"/>
        <end position="64"/>
    </location>
</feature>
<gene>
    <name evidence="2" type="ORF">Afil01_66600</name>
</gene>
<proteinExistence type="predicted"/>
<dbReference type="Proteomes" id="UP001165079">
    <property type="component" value="Unassembled WGS sequence"/>
</dbReference>
<evidence type="ECO:0000256" key="1">
    <source>
        <dbReference type="SAM" id="Phobius"/>
    </source>
</evidence>
<comment type="caution">
    <text evidence="2">The sequence shown here is derived from an EMBL/GenBank/DDBJ whole genome shotgun (WGS) entry which is preliminary data.</text>
</comment>
<dbReference type="EMBL" id="BSTX01000008">
    <property type="protein sequence ID" value="GLZ81853.1"/>
    <property type="molecule type" value="Genomic_DNA"/>
</dbReference>